<evidence type="ECO:0000256" key="9">
    <source>
        <dbReference type="ARBA" id="ARBA00023203"/>
    </source>
</evidence>
<dbReference type="PANTHER" id="PTHR13140:SF745">
    <property type="entry name" value="UNCONVENTIONAL MYOSIN-VI"/>
    <property type="match status" value="1"/>
</dbReference>
<dbReference type="Gene3D" id="1.20.58.530">
    <property type="match status" value="1"/>
</dbReference>
<proteinExistence type="inferred from homology"/>
<comment type="similarity">
    <text evidence="10">Belongs to the TRAFAC class myosin-kinesin ATPase superfamily. Myosin family.</text>
</comment>
<dbReference type="EMBL" id="AZBU02000005">
    <property type="protein sequence ID" value="TKR77185.1"/>
    <property type="molecule type" value="Genomic_DNA"/>
</dbReference>
<dbReference type="GO" id="GO:0005524">
    <property type="term" value="F:ATP binding"/>
    <property type="evidence" value="ECO:0007669"/>
    <property type="project" value="UniProtKB-UniRule"/>
</dbReference>
<reference evidence="13 14" key="2">
    <citation type="journal article" date="2019" name="G3 (Bethesda)">
        <title>Hybrid Assembly of the Genome of the Entomopathogenic Nematode Steinernema carpocapsae Identifies the X-Chromosome.</title>
        <authorList>
            <person name="Serra L."/>
            <person name="Macchietto M."/>
            <person name="Macias-Munoz A."/>
            <person name="McGill C.J."/>
            <person name="Rodriguez I.M."/>
            <person name="Rodriguez B."/>
            <person name="Murad R."/>
            <person name="Mortazavi A."/>
        </authorList>
    </citation>
    <scope>NUCLEOTIDE SEQUENCE [LARGE SCALE GENOMIC DNA]</scope>
    <source>
        <strain evidence="13 14">ALL</strain>
    </source>
</reference>
<dbReference type="GO" id="GO:0005516">
    <property type="term" value="F:calmodulin binding"/>
    <property type="evidence" value="ECO:0007669"/>
    <property type="project" value="UniProtKB-KW"/>
</dbReference>
<dbReference type="GO" id="GO:0030139">
    <property type="term" value="C:endocytic vesicle"/>
    <property type="evidence" value="ECO:0007669"/>
    <property type="project" value="TreeGrafter"/>
</dbReference>
<dbReference type="GO" id="GO:0016459">
    <property type="term" value="C:myosin complex"/>
    <property type="evidence" value="ECO:0007669"/>
    <property type="project" value="UniProtKB-KW"/>
</dbReference>
<dbReference type="OrthoDB" id="6108017at2759"/>
<evidence type="ECO:0000256" key="4">
    <source>
        <dbReference type="ARBA" id="ARBA00022741"/>
    </source>
</evidence>
<evidence type="ECO:0000256" key="2">
    <source>
        <dbReference type="ARBA" id="ARBA00022490"/>
    </source>
</evidence>
<organism evidence="13 14">
    <name type="scientific">Steinernema carpocapsae</name>
    <name type="common">Entomopathogenic nematode</name>
    <dbReference type="NCBI Taxonomy" id="34508"/>
    <lineage>
        <taxon>Eukaryota</taxon>
        <taxon>Metazoa</taxon>
        <taxon>Ecdysozoa</taxon>
        <taxon>Nematoda</taxon>
        <taxon>Chromadorea</taxon>
        <taxon>Rhabditida</taxon>
        <taxon>Tylenchina</taxon>
        <taxon>Panagrolaimomorpha</taxon>
        <taxon>Strongyloidoidea</taxon>
        <taxon>Steinernematidae</taxon>
        <taxon>Steinernema</taxon>
    </lineage>
</organism>
<keyword evidence="14" id="KW-1185">Reference proteome</keyword>
<dbReference type="Gene3D" id="6.10.220.10">
    <property type="match status" value="1"/>
</dbReference>
<name>A0A4V6A1Y7_STECR</name>
<dbReference type="Gene3D" id="1.20.120.720">
    <property type="entry name" value="Myosin VI head, motor domain, U50 subdomain"/>
    <property type="match status" value="1"/>
</dbReference>
<evidence type="ECO:0000256" key="10">
    <source>
        <dbReference type="PROSITE-ProRule" id="PRU00782"/>
    </source>
</evidence>
<keyword evidence="8 10" id="KW-0505">Motor protein</keyword>
<evidence type="ECO:0000256" key="3">
    <source>
        <dbReference type="ARBA" id="ARBA00022553"/>
    </source>
</evidence>
<evidence type="ECO:0000256" key="6">
    <source>
        <dbReference type="ARBA" id="ARBA00022860"/>
    </source>
</evidence>
<keyword evidence="9 10" id="KW-0009">Actin-binding</keyword>
<dbReference type="GO" id="GO:0000146">
    <property type="term" value="F:microfilament motor activity"/>
    <property type="evidence" value="ECO:0007669"/>
    <property type="project" value="TreeGrafter"/>
</dbReference>
<dbReference type="GO" id="GO:0007015">
    <property type="term" value="P:actin filament organization"/>
    <property type="evidence" value="ECO:0007669"/>
    <property type="project" value="TreeGrafter"/>
</dbReference>
<dbReference type="Pfam" id="PF00063">
    <property type="entry name" value="Myosin_head"/>
    <property type="match status" value="1"/>
</dbReference>
<dbReference type="Pfam" id="PF16521">
    <property type="entry name" value="Myosin-VI_CBD"/>
    <property type="match status" value="1"/>
</dbReference>
<keyword evidence="2" id="KW-0963">Cytoplasm</keyword>
<dbReference type="InterPro" id="IPR001609">
    <property type="entry name" value="Myosin_head_motor_dom-like"/>
</dbReference>
<dbReference type="Proteomes" id="UP000298663">
    <property type="component" value="Unassembled WGS sequence"/>
</dbReference>
<dbReference type="GO" id="GO:0005886">
    <property type="term" value="C:plasma membrane"/>
    <property type="evidence" value="ECO:0007669"/>
    <property type="project" value="TreeGrafter"/>
</dbReference>
<evidence type="ECO:0000256" key="7">
    <source>
        <dbReference type="ARBA" id="ARBA00023123"/>
    </source>
</evidence>
<feature type="coiled-coil region" evidence="11">
    <location>
        <begin position="937"/>
        <end position="1015"/>
    </location>
</feature>
<feature type="region of interest" description="Actin-binding" evidence="10">
    <location>
        <begin position="661"/>
        <end position="683"/>
    </location>
</feature>
<dbReference type="PROSITE" id="PS51456">
    <property type="entry name" value="MYOSIN_MOTOR"/>
    <property type="match status" value="1"/>
</dbReference>
<evidence type="ECO:0000256" key="11">
    <source>
        <dbReference type="SAM" id="Coils"/>
    </source>
</evidence>
<evidence type="ECO:0000259" key="12">
    <source>
        <dbReference type="PROSITE" id="PS51456"/>
    </source>
</evidence>
<dbReference type="CDD" id="cd01382">
    <property type="entry name" value="MYSc_Myo6"/>
    <property type="match status" value="1"/>
</dbReference>
<keyword evidence="3" id="KW-0597">Phosphoprotein</keyword>
<evidence type="ECO:0000313" key="14">
    <source>
        <dbReference type="Proteomes" id="UP000298663"/>
    </source>
</evidence>
<evidence type="ECO:0000256" key="5">
    <source>
        <dbReference type="ARBA" id="ARBA00022840"/>
    </source>
</evidence>
<evidence type="ECO:0000256" key="1">
    <source>
        <dbReference type="ARBA" id="ARBA00004496"/>
    </source>
</evidence>
<dbReference type="InterPro" id="IPR008989">
    <property type="entry name" value="Myosin_S1_N"/>
</dbReference>
<dbReference type="Gene3D" id="3.40.850.10">
    <property type="entry name" value="Kinesin motor domain"/>
    <property type="match status" value="1"/>
</dbReference>
<dbReference type="InterPro" id="IPR032412">
    <property type="entry name" value="Myosin-VI_CBD"/>
</dbReference>
<dbReference type="InterPro" id="IPR049016">
    <property type="entry name" value="MYO6_lever"/>
</dbReference>
<feature type="binding site" evidence="10">
    <location>
        <begin position="158"/>
        <end position="165"/>
    </location>
    <ligand>
        <name>ATP</name>
        <dbReference type="ChEBI" id="CHEBI:30616"/>
    </ligand>
</feature>
<feature type="domain" description="Myosin motor" evidence="12">
    <location>
        <begin position="64"/>
        <end position="781"/>
    </location>
</feature>
<reference evidence="13 14" key="1">
    <citation type="journal article" date="2015" name="Genome Biol.">
        <title>Comparative genomics of Steinernema reveals deeply conserved gene regulatory networks.</title>
        <authorList>
            <person name="Dillman A.R."/>
            <person name="Macchietto M."/>
            <person name="Porter C.F."/>
            <person name="Rogers A."/>
            <person name="Williams B."/>
            <person name="Antoshechkin I."/>
            <person name="Lee M.M."/>
            <person name="Goodwin Z."/>
            <person name="Lu X."/>
            <person name="Lewis E.E."/>
            <person name="Goodrich-Blair H."/>
            <person name="Stock S.P."/>
            <person name="Adams B.J."/>
            <person name="Sternberg P.W."/>
            <person name="Mortazavi A."/>
        </authorList>
    </citation>
    <scope>NUCLEOTIDE SEQUENCE [LARGE SCALE GENOMIC DNA]</scope>
    <source>
        <strain evidence="13 14">ALL</strain>
    </source>
</reference>
<gene>
    <name evidence="13" type="ORF">L596_018202</name>
</gene>
<dbReference type="Gene3D" id="1.10.10.820">
    <property type="match status" value="1"/>
</dbReference>
<comment type="caution">
    <text evidence="13">The sequence shown here is derived from an EMBL/GenBank/DDBJ whole genome shotgun (WGS) entry which is preliminary data.</text>
</comment>
<dbReference type="PRINTS" id="PR00193">
    <property type="entry name" value="MYOSINHEAVY"/>
</dbReference>
<accession>A0A4V6A1Y7</accession>
<dbReference type="Gene3D" id="3.30.70.1590">
    <property type="match status" value="1"/>
</dbReference>
<keyword evidence="4 10" id="KW-0547">Nucleotide-binding</keyword>
<dbReference type="GO" id="GO:0051015">
    <property type="term" value="F:actin filament binding"/>
    <property type="evidence" value="ECO:0007669"/>
    <property type="project" value="InterPro"/>
</dbReference>
<dbReference type="AlphaFoldDB" id="A0A4V6A1Y7"/>
<dbReference type="PANTHER" id="PTHR13140">
    <property type="entry name" value="MYOSIN"/>
    <property type="match status" value="1"/>
</dbReference>
<evidence type="ECO:0000313" key="13">
    <source>
        <dbReference type="EMBL" id="TKR77185.1"/>
    </source>
</evidence>
<dbReference type="STRING" id="34508.A0A4V6A1Y7"/>
<dbReference type="CDD" id="cd21759">
    <property type="entry name" value="CBD_MYO6-like"/>
    <property type="match status" value="1"/>
</dbReference>
<evidence type="ECO:0000256" key="8">
    <source>
        <dbReference type="ARBA" id="ARBA00023175"/>
    </source>
</evidence>
<dbReference type="SMART" id="SM00242">
    <property type="entry name" value="MYSc"/>
    <property type="match status" value="1"/>
</dbReference>
<protein>
    <recommendedName>
        <fullName evidence="12">Myosin motor domain-containing protein</fullName>
    </recommendedName>
</protein>
<keyword evidence="5 10" id="KW-0067">ATP-binding</keyword>
<sequence>MDSSVDEACQLVWAPHPQHGFVIGKIVDIGPNNRIIIHPIEDETAEPIYTTFDFSYPAEEDLEKDVDDNCSLMYLNEGTLLNNCRIRYAKNQIYTYVANILISINPYEIIPDLYSDATIKAYQGKSIGSMPPHIFAIADKAYRDMRRLSQSQSIIVSGESGAGKTESQKCILRYLCENWGTSAGNIETNILESNPILEAFGNAKTLRNNNSSRFGKFVEIHFGSNNNVAGGFVSHYLLEKSRLCHQQAGERNYHVFYQLIAGSDEDTRSRLDLKSPDKFQYLKHGCTQFFSSADSFAQIPASAIAPRSNGFLEDSMLNDFEDFQALSKALLDNGISDDEISKIFDTVAALLHLGNIKFVENTEDMRGGSMVDPETEDSLAIASKLLGLGDFELRNGLLSRMMQTRGGPKGTMIMVPLKIHEATAARDALAKAIYSRLFDHIVASINKSIPFGDSKAYIGVLDIAGFEFFAVNSFEQFCINYCNEKLQHFFNDRILKQEQELYADEHLGVPEIPYTDNQDCIDLIEMRPNGLLDLLDEEMKLPRSSSQHYTSSVHQLYPNHFRLAPPRKSKLRENRELRDDEGFMVRHYAGSVCYRTALFLEKNNDALHQSLEFVVEQSDSALIQQLFKKETSASSGTAPTRGKGTNKLSVASVGSKFRAQLGLLLNKLETTGTHFVRCIKPNADMKPGQFEGSPILSQLKCAGMTSVLRLMQKGFPSRTMFADLCNMYKSLLPSELSELDPRLFSKCLFHALGLNDDDYKFGITKVFFRPGKFSEFDQLVRQEPDNVKELVGKVKSWLYCVRWRKITRGACVVIRLKNKMLHKKQCVERIQSRLRGYITRCRQVPRIAAFRRANALAQQSQTLIQAAQKMDEASRPHWVERVASLNCDVQRMIATIKIVHTLPKTELKSLVDEMEARIKETITGISEQIDADEQRKINEMEERLRCEQHRAEEEERERQEQERLRQERRMLEEKRLKEEEEFRKQQAEWEEVERKAQEERRQQIAQMEKERLDEELAKRIAVDDKKKLVSSDVSDGAPPFKKSKMAIVSVNGIDLSNWSYHLIREAMNDPSTEESLKEACKAEFHRRLHAYKGWTSHNKNHKKGAAKDERKIFKNPPMVPFKPKVAEPSEAKEGAPALEDRYFKVSYANGQGVGYWFGHFAGQFLSRQLEIPPKGSMIRMKADKDYDKMENILLEESGLTRRKGAEILETEFNLVWDGKRSP</sequence>
<keyword evidence="6" id="KW-0112">Calmodulin-binding</keyword>
<dbReference type="Gene3D" id="2.30.30.360">
    <property type="entry name" value="Myosin S1 fragment, N-terminal"/>
    <property type="match status" value="1"/>
</dbReference>
<dbReference type="SUPFAM" id="SSF52540">
    <property type="entry name" value="P-loop containing nucleoside triphosphate hydrolases"/>
    <property type="match status" value="1"/>
</dbReference>
<dbReference type="GO" id="GO:0030048">
    <property type="term" value="P:actin filament-based movement"/>
    <property type="evidence" value="ECO:0007669"/>
    <property type="project" value="TreeGrafter"/>
</dbReference>
<dbReference type="Pfam" id="PF21521">
    <property type="entry name" value="MYO6_lever"/>
    <property type="match status" value="1"/>
</dbReference>
<keyword evidence="7 10" id="KW-0518">Myosin</keyword>
<comment type="subcellular location">
    <subcellularLocation>
        <location evidence="1">Cytoplasm</location>
    </subcellularLocation>
</comment>
<dbReference type="InterPro" id="IPR027417">
    <property type="entry name" value="P-loop_NTPase"/>
</dbReference>
<dbReference type="InterPro" id="IPR036114">
    <property type="entry name" value="MYSc_Myo6"/>
</dbReference>
<dbReference type="InterPro" id="IPR036961">
    <property type="entry name" value="Kinesin_motor_dom_sf"/>
</dbReference>
<keyword evidence="11" id="KW-0175">Coiled coil</keyword>
<dbReference type="PROSITE" id="PS50096">
    <property type="entry name" value="IQ"/>
    <property type="match status" value="1"/>
</dbReference>